<organism evidence="1 2">
    <name type="scientific">Rhododendron molle</name>
    <name type="common">Chinese azalea</name>
    <name type="synonym">Azalea mollis</name>
    <dbReference type="NCBI Taxonomy" id="49168"/>
    <lineage>
        <taxon>Eukaryota</taxon>
        <taxon>Viridiplantae</taxon>
        <taxon>Streptophyta</taxon>
        <taxon>Embryophyta</taxon>
        <taxon>Tracheophyta</taxon>
        <taxon>Spermatophyta</taxon>
        <taxon>Magnoliopsida</taxon>
        <taxon>eudicotyledons</taxon>
        <taxon>Gunneridae</taxon>
        <taxon>Pentapetalae</taxon>
        <taxon>asterids</taxon>
        <taxon>Ericales</taxon>
        <taxon>Ericaceae</taxon>
        <taxon>Ericoideae</taxon>
        <taxon>Rhodoreae</taxon>
        <taxon>Rhododendron</taxon>
    </lineage>
</organism>
<name>A0ACC0MVR2_RHOML</name>
<evidence type="ECO:0000313" key="1">
    <source>
        <dbReference type="EMBL" id="KAI8544846.1"/>
    </source>
</evidence>
<sequence length="470" mass="54305">MDFFKVKTFRKAHRSNLDKDAENKPVPTLEEPKNDKSDDLSKSVNVDPATEAEEDDDDFILDEVKRRLKELRRNSFMVLIPEESGLEDEEGEEQGETSSSEWRDAEPESRQPWCGFDAAYDKYCEQMLFFDRLNAQQLNEVALEEYFVYCPMFKLSALLQPSTFFPIQNFKYVTLDILNFGFPACSHHTPATPSPRSASRKLTSPLRCLSLKRIEGPDNETEHLQQPENHPLLDLETAYVAQVCLTWEALHSQYTNLSQNISCQPENPTCYNQSAQQFQQFQVLLQRYIENEPFEQGLRAEIYARSRSSFPKLLQVPSIQGSDKKGVDGEESDSAVLATDLITVMESSIFTFHLFLKTDKKRSSGVRNIFGGQNQLATPLQQVQSSLEKKEMKLKELRKRMKGWKNKSWPATQDGMELFFSLIDVKVMSRVLRMVRITKEQLFWCEEKMKKLDLSEGRLQREPSPILFPC</sequence>
<accession>A0ACC0MVR2</accession>
<gene>
    <name evidence="1" type="ORF">RHMOL_Rhmol08G0326700</name>
</gene>
<protein>
    <submittedName>
        <fullName evidence="1">Uncharacterized protein</fullName>
    </submittedName>
</protein>
<keyword evidence="2" id="KW-1185">Reference proteome</keyword>
<evidence type="ECO:0000313" key="2">
    <source>
        <dbReference type="Proteomes" id="UP001062846"/>
    </source>
</evidence>
<dbReference type="Proteomes" id="UP001062846">
    <property type="component" value="Chromosome 8"/>
</dbReference>
<reference evidence="1" key="1">
    <citation type="submission" date="2022-02" db="EMBL/GenBank/DDBJ databases">
        <title>Plant Genome Project.</title>
        <authorList>
            <person name="Zhang R.-G."/>
        </authorList>
    </citation>
    <scope>NUCLEOTIDE SEQUENCE</scope>
    <source>
        <strain evidence="1">AT1</strain>
    </source>
</reference>
<comment type="caution">
    <text evidence="1">The sequence shown here is derived from an EMBL/GenBank/DDBJ whole genome shotgun (WGS) entry which is preliminary data.</text>
</comment>
<proteinExistence type="predicted"/>
<dbReference type="EMBL" id="CM046395">
    <property type="protein sequence ID" value="KAI8544846.1"/>
    <property type="molecule type" value="Genomic_DNA"/>
</dbReference>